<sequence>MYRIIADYAFILAILVAIVGDCSGQGNYANVNEYGEISGRCEAITIPLCQDVPYNMTFMPNLLGHVRQEDAGLEVHQFYPLVKVQCSIDLKYFLCSMYAPVCVNYEVPIQPCKSLCLSAKSGCEDLMRKFGFQWPESLSCDSFPDEPKALCFDRNRTEVAQTTRPPSNVTTEPPRTKDVPFHCPVELQVNGELEYEFLGARNCGAPCHMYFPSQSEQGFARFWVGCWALLCAASSLFTVLTFLIDRERFRYPERPIIFLSGCYFMIAIVYVTGFALDDRVACMDLQSTQNNPKGGSVVTQGAKREGCTILFMLLYFFQMASSIWWVLLSFTWFLAAGLKWSHEAIERNSHFFHFIAWSIPAAKTITLLTMKEIDGDSLTGVCYTGFSNTKILVGFVLVPLIVYLIIGTGFLTAGFIALFRIRTFMKHDGNKTDKLEKLMIRIGIFSLLYTVPATVVVACLIYEKANRSTWEAFWLLRECERLNFGCPSLKGLELDGQFKGVVPDFLFFMIKYLMLLIVGITSGVWIWSGKTFRSWNNFYARLCNYPQSKHTPASV</sequence>
<feature type="signal peptide" evidence="15">
    <location>
        <begin position="1"/>
        <end position="24"/>
    </location>
</feature>
<dbReference type="InterPro" id="IPR000539">
    <property type="entry name" value="Frizzled/Smoothened_7TM"/>
</dbReference>
<evidence type="ECO:0000256" key="2">
    <source>
        <dbReference type="ARBA" id="ARBA00008077"/>
    </source>
</evidence>
<name>A0A1B0ZXH0_9ECHN</name>
<dbReference type="FunFam" id="1.10.2000.10:FF:000016">
    <property type="entry name" value="Frizzled"/>
    <property type="match status" value="1"/>
</dbReference>
<dbReference type="CDD" id="cd07458">
    <property type="entry name" value="CRD_FZ1_like"/>
    <property type="match status" value="1"/>
</dbReference>
<dbReference type="GO" id="GO:0060070">
    <property type="term" value="P:canonical Wnt signaling pathway"/>
    <property type="evidence" value="ECO:0007669"/>
    <property type="project" value="TreeGrafter"/>
</dbReference>
<evidence type="ECO:0000256" key="13">
    <source>
        <dbReference type="PROSITE-ProRule" id="PRU00090"/>
    </source>
</evidence>
<feature type="transmembrane region" description="Helical" evidence="14">
    <location>
        <begin position="505"/>
        <end position="527"/>
    </location>
</feature>
<keyword evidence="12" id="KW-0325">Glycoprotein</keyword>
<dbReference type="Gene3D" id="1.20.1070.10">
    <property type="entry name" value="Rhodopsin 7-helix transmembrane proteins"/>
    <property type="match status" value="1"/>
</dbReference>
<evidence type="ECO:0000256" key="12">
    <source>
        <dbReference type="ARBA" id="ARBA00023180"/>
    </source>
</evidence>
<accession>A0A1B0ZXH0</accession>
<keyword evidence="11" id="KW-0675">Receptor</keyword>
<comment type="subcellular location">
    <subcellularLocation>
        <location evidence="1">Cell membrane</location>
        <topology evidence="1">Multi-pass membrane protein</topology>
    </subcellularLocation>
</comment>
<evidence type="ECO:0000256" key="8">
    <source>
        <dbReference type="ARBA" id="ARBA00022989"/>
    </source>
</evidence>
<evidence type="ECO:0000313" key="18">
    <source>
        <dbReference type="EMBL" id="ANP39039.1"/>
    </source>
</evidence>
<feature type="disulfide bond" evidence="13">
    <location>
        <begin position="116"/>
        <end position="140"/>
    </location>
</feature>
<proteinExistence type="evidence at transcript level"/>
<evidence type="ECO:0000256" key="14">
    <source>
        <dbReference type="SAM" id="Phobius"/>
    </source>
</evidence>
<feature type="transmembrane region" description="Helical" evidence="14">
    <location>
        <begin position="256"/>
        <end position="276"/>
    </location>
</feature>
<feature type="disulfide bond" evidence="13">
    <location>
        <begin position="41"/>
        <end position="102"/>
    </location>
</feature>
<evidence type="ECO:0000256" key="3">
    <source>
        <dbReference type="ARBA" id="ARBA00022473"/>
    </source>
</evidence>
<evidence type="ECO:0000256" key="5">
    <source>
        <dbReference type="ARBA" id="ARBA00022687"/>
    </source>
</evidence>
<dbReference type="SMART" id="SM01330">
    <property type="entry name" value="Frizzled"/>
    <property type="match status" value="1"/>
</dbReference>
<dbReference type="GO" id="GO:0017147">
    <property type="term" value="F:Wnt-protein binding"/>
    <property type="evidence" value="ECO:0007669"/>
    <property type="project" value="TreeGrafter"/>
</dbReference>
<feature type="transmembrane region" description="Helical" evidence="14">
    <location>
        <begin position="391"/>
        <end position="419"/>
    </location>
</feature>
<dbReference type="CDD" id="cd15034">
    <property type="entry name" value="7tmF_FZD1_2_7-like"/>
    <property type="match status" value="1"/>
</dbReference>
<keyword evidence="7 15" id="KW-0732">Signal</keyword>
<comment type="similarity">
    <text evidence="2">Belongs to the G-protein coupled receptor Fz/Smo family.</text>
</comment>
<evidence type="ECO:0000256" key="4">
    <source>
        <dbReference type="ARBA" id="ARBA00022475"/>
    </source>
</evidence>
<dbReference type="PROSITE" id="PS50038">
    <property type="entry name" value="FZ"/>
    <property type="match status" value="1"/>
</dbReference>
<dbReference type="Pfam" id="PF01392">
    <property type="entry name" value="Fz"/>
    <property type="match status" value="1"/>
</dbReference>
<feature type="domain" description="FZ" evidence="16">
    <location>
        <begin position="36"/>
        <end position="154"/>
    </location>
</feature>
<dbReference type="Gene3D" id="1.10.2000.10">
    <property type="entry name" value="Frizzled cysteine-rich domain"/>
    <property type="match status" value="1"/>
</dbReference>
<dbReference type="SMART" id="SM00063">
    <property type="entry name" value="FRI"/>
    <property type="match status" value="1"/>
</dbReference>
<dbReference type="SUPFAM" id="SSF63501">
    <property type="entry name" value="Frizzled cysteine-rich domain"/>
    <property type="match status" value="1"/>
</dbReference>
<reference evidence="18" key="1">
    <citation type="submission" date="2016-02" db="EMBL/GenBank/DDBJ databases">
        <title>Wnt and frizzled expression during regeneration of internal organs in the holothurian Eupentacta fraudatrix.</title>
        <authorList>
            <person name="Girich A.S."/>
        </authorList>
    </citation>
    <scope>NUCLEOTIDE SEQUENCE</scope>
</reference>
<evidence type="ECO:0000256" key="9">
    <source>
        <dbReference type="ARBA" id="ARBA00023136"/>
    </source>
</evidence>
<evidence type="ECO:0000259" key="16">
    <source>
        <dbReference type="PROSITE" id="PS50038"/>
    </source>
</evidence>
<feature type="transmembrane region" description="Helical" evidence="14">
    <location>
        <begin position="440"/>
        <end position="463"/>
    </location>
</feature>
<dbReference type="InterPro" id="IPR017981">
    <property type="entry name" value="GPCR_2-like_7TM"/>
</dbReference>
<evidence type="ECO:0000256" key="15">
    <source>
        <dbReference type="SAM" id="SignalP"/>
    </source>
</evidence>
<dbReference type="InterPro" id="IPR015526">
    <property type="entry name" value="Frizzled/SFRP"/>
</dbReference>
<protein>
    <submittedName>
        <fullName evidence="18">Frizzled 1/2/7</fullName>
    </submittedName>
</protein>
<feature type="domain" description="G-protein coupled receptors family 2 profile 2" evidence="17">
    <location>
        <begin position="220"/>
        <end position="534"/>
    </location>
</feature>
<organism evidence="18">
    <name type="scientific">Eupentacta fraudatrix</name>
    <dbReference type="NCBI Taxonomy" id="1774088"/>
    <lineage>
        <taxon>Eukaryota</taxon>
        <taxon>Metazoa</taxon>
        <taxon>Echinodermata</taxon>
        <taxon>Eleutherozoa</taxon>
        <taxon>Echinozoa</taxon>
        <taxon>Holothuroidea</taxon>
        <taxon>Dendrochirotacea</taxon>
        <taxon>Dendrochirotida</taxon>
        <taxon>Sclerodactylidae</taxon>
        <taxon>Eupentacta</taxon>
    </lineage>
</organism>
<evidence type="ECO:0000256" key="10">
    <source>
        <dbReference type="ARBA" id="ARBA00023157"/>
    </source>
</evidence>
<evidence type="ECO:0000256" key="6">
    <source>
        <dbReference type="ARBA" id="ARBA00022692"/>
    </source>
</evidence>
<evidence type="ECO:0000259" key="17">
    <source>
        <dbReference type="PROSITE" id="PS50261"/>
    </source>
</evidence>
<evidence type="ECO:0000256" key="11">
    <source>
        <dbReference type="ARBA" id="ARBA00023170"/>
    </source>
</evidence>
<keyword evidence="4" id="KW-1003">Cell membrane</keyword>
<dbReference type="EMBL" id="KU737353">
    <property type="protein sequence ID" value="ANP39039.1"/>
    <property type="molecule type" value="mRNA"/>
</dbReference>
<dbReference type="InterPro" id="IPR020067">
    <property type="entry name" value="Frizzled_dom"/>
</dbReference>
<dbReference type="InterPro" id="IPR036790">
    <property type="entry name" value="Frizzled_dom_sf"/>
</dbReference>
<dbReference type="GO" id="GO:0042813">
    <property type="term" value="F:Wnt receptor activity"/>
    <property type="evidence" value="ECO:0007669"/>
    <property type="project" value="TreeGrafter"/>
</dbReference>
<dbReference type="PRINTS" id="PR00489">
    <property type="entry name" value="FRIZZLED"/>
</dbReference>
<feature type="disulfide bond" evidence="13">
    <location>
        <begin position="49"/>
        <end position="95"/>
    </location>
</feature>
<feature type="transmembrane region" description="Helical" evidence="14">
    <location>
        <begin position="309"/>
        <end position="338"/>
    </location>
</feature>
<dbReference type="Pfam" id="PF01534">
    <property type="entry name" value="Frizzled"/>
    <property type="match status" value="1"/>
</dbReference>
<dbReference type="PROSITE" id="PS50261">
    <property type="entry name" value="G_PROTEIN_RECEP_F2_4"/>
    <property type="match status" value="1"/>
</dbReference>
<dbReference type="GO" id="GO:0035567">
    <property type="term" value="P:non-canonical Wnt signaling pathway"/>
    <property type="evidence" value="ECO:0007669"/>
    <property type="project" value="TreeGrafter"/>
</dbReference>
<comment type="caution">
    <text evidence="13">Lacks conserved residue(s) required for the propagation of feature annotation.</text>
</comment>
<keyword evidence="3" id="KW-0217">Developmental protein</keyword>
<keyword evidence="9 14" id="KW-0472">Membrane</keyword>
<keyword evidence="10 13" id="KW-1015">Disulfide bond</keyword>
<dbReference type="AlphaFoldDB" id="A0A1B0ZXH0"/>
<feature type="transmembrane region" description="Helical" evidence="14">
    <location>
        <begin position="222"/>
        <end position="244"/>
    </location>
</feature>
<feature type="chain" id="PRO_5008518185" evidence="15">
    <location>
        <begin position="25"/>
        <end position="555"/>
    </location>
</feature>
<keyword evidence="5" id="KW-0879">Wnt signaling pathway</keyword>
<dbReference type="PANTHER" id="PTHR11309:SF47">
    <property type="entry name" value="FRIZZLED"/>
    <property type="match status" value="1"/>
</dbReference>
<dbReference type="PANTHER" id="PTHR11309">
    <property type="entry name" value="FRIZZLED"/>
    <property type="match status" value="1"/>
</dbReference>
<evidence type="ECO:0000256" key="1">
    <source>
        <dbReference type="ARBA" id="ARBA00004651"/>
    </source>
</evidence>
<keyword evidence="6 14" id="KW-0812">Transmembrane</keyword>
<keyword evidence="8 14" id="KW-1133">Transmembrane helix</keyword>
<evidence type="ECO:0000256" key="7">
    <source>
        <dbReference type="ARBA" id="ARBA00022729"/>
    </source>
</evidence>
<dbReference type="GO" id="GO:0005886">
    <property type="term" value="C:plasma membrane"/>
    <property type="evidence" value="ECO:0007669"/>
    <property type="project" value="UniProtKB-SubCell"/>
</dbReference>